<comment type="caution">
    <text evidence="7">The sequence shown here is derived from an EMBL/GenBank/DDBJ whole genome shotgun (WGS) entry which is preliminary data.</text>
</comment>
<gene>
    <name evidence="7" type="ORF">WJT86_07430</name>
</gene>
<dbReference type="Gene3D" id="2.70.98.10">
    <property type="match status" value="1"/>
</dbReference>
<sequence>MSLSRQTINRRKFTALLGASAITFNVSAAFAQSGDQPSISTVGEGMPFSINAVSDLARQLSKKPFVPPSRNMPDVFANLNYEQYASIRSDSSSFVWANENWGFAIEPLHRGFVFSNMVRLYTVEDGVVRRIPYDQKRFSFGSLEVPPNLPEDLEYSGFRLHSKEDQNFTEFAIVQGATFFQAIARGQNYGSIARALTLKPADMRGEEFPVFKAFWIERPTAGSNALVINGLIDSESTSGSIRLTFRPGEMTIVDVEMTLFPRAALEHIGIGAIGSRFFFSPNENKKFDDLREAVHDANGLGIHNGQDEWLWRPLKNPESLQISQFMDKNPKGFGLIQRYRDYTAYRDDSRHLEKCPSVWIEPLGEWGEGVVQMIEIPSDAEINSNILTYWRPGATIAAGSEVTFNYRQYWCWNLPERPQLATVTSTRSGKGSSNRRRKYLVEFSGDNLTEPAIHELKADITARPGSISNINIWRYTDQKTIRVTFEMDPGNENASELRLVLMAGDKPASEIWLYRWTA</sequence>
<dbReference type="InterPro" id="IPR011013">
    <property type="entry name" value="Gal_mutarotase_sf_dom"/>
</dbReference>
<dbReference type="PANTHER" id="PTHR30504">
    <property type="entry name" value="GLUCANS BIOSYNTHESIS PROTEIN"/>
    <property type="match status" value="1"/>
</dbReference>
<comment type="pathway">
    <text evidence="2">Glycan metabolism; osmoregulated periplasmic glucan (OPG) biosynthesis.</text>
</comment>
<name>A0ABV0BIV5_9HYPH</name>
<keyword evidence="5" id="KW-0732">Signal</keyword>
<dbReference type="InterPro" id="IPR014718">
    <property type="entry name" value="GH-type_carb-bd"/>
</dbReference>
<evidence type="ECO:0000256" key="5">
    <source>
        <dbReference type="SAM" id="SignalP"/>
    </source>
</evidence>
<protein>
    <submittedName>
        <fullName evidence="7">Glucan biosynthesis protein</fullName>
    </submittedName>
</protein>
<proteinExistence type="inferred from homology"/>
<evidence type="ECO:0000256" key="3">
    <source>
        <dbReference type="ARBA" id="ARBA00009284"/>
    </source>
</evidence>
<dbReference type="Proteomes" id="UP001418637">
    <property type="component" value="Unassembled WGS sequence"/>
</dbReference>
<dbReference type="PANTHER" id="PTHR30504:SF2">
    <property type="entry name" value="GLUCANS BIOSYNTHESIS PROTEIN G"/>
    <property type="match status" value="1"/>
</dbReference>
<dbReference type="RefSeq" id="WP_346336911.1">
    <property type="nucleotide sequence ID" value="NZ_JBBYXI010000002.1"/>
</dbReference>
<evidence type="ECO:0000256" key="1">
    <source>
        <dbReference type="ARBA" id="ARBA00004418"/>
    </source>
</evidence>
<feature type="signal peptide" evidence="5">
    <location>
        <begin position="1"/>
        <end position="31"/>
    </location>
</feature>
<evidence type="ECO:0000313" key="8">
    <source>
        <dbReference type="Proteomes" id="UP001418637"/>
    </source>
</evidence>
<evidence type="ECO:0000256" key="2">
    <source>
        <dbReference type="ARBA" id="ARBA00005001"/>
    </source>
</evidence>
<comment type="similarity">
    <text evidence="3">Belongs to the OpgD/OpgG family.</text>
</comment>
<dbReference type="PIRSF" id="PIRSF006281">
    <property type="entry name" value="MdoG"/>
    <property type="match status" value="1"/>
</dbReference>
<dbReference type="SUPFAM" id="SSF74650">
    <property type="entry name" value="Galactose mutarotase-like"/>
    <property type="match status" value="1"/>
</dbReference>
<comment type="subcellular location">
    <subcellularLocation>
        <location evidence="1">Periplasm</location>
    </subcellularLocation>
</comment>
<organism evidence="7 8">
    <name type="scientific">Hohaiivirga grylli</name>
    <dbReference type="NCBI Taxonomy" id="3133970"/>
    <lineage>
        <taxon>Bacteria</taxon>
        <taxon>Pseudomonadati</taxon>
        <taxon>Pseudomonadota</taxon>
        <taxon>Alphaproteobacteria</taxon>
        <taxon>Hyphomicrobiales</taxon>
        <taxon>Methylobacteriaceae</taxon>
        <taxon>Hohaiivirga</taxon>
    </lineage>
</organism>
<evidence type="ECO:0000313" key="7">
    <source>
        <dbReference type="EMBL" id="MEN3930888.1"/>
    </source>
</evidence>
<dbReference type="SUPFAM" id="SSF81296">
    <property type="entry name" value="E set domains"/>
    <property type="match status" value="1"/>
</dbReference>
<accession>A0ABV0BIV5</accession>
<dbReference type="Gene3D" id="2.60.40.10">
    <property type="entry name" value="Immunoglobulins"/>
    <property type="match status" value="1"/>
</dbReference>
<dbReference type="InterPro" id="IPR007444">
    <property type="entry name" value="Glucan_biosyn_MdoG_C"/>
</dbReference>
<keyword evidence="8" id="KW-1185">Reference proteome</keyword>
<feature type="domain" description="Glucan biosynthesis periplasmic MdoG C-terminal" evidence="6">
    <location>
        <begin position="48"/>
        <end position="516"/>
    </location>
</feature>
<dbReference type="Pfam" id="PF04349">
    <property type="entry name" value="MdoG"/>
    <property type="match status" value="1"/>
</dbReference>
<dbReference type="EMBL" id="JBBYXI010000002">
    <property type="protein sequence ID" value="MEN3930888.1"/>
    <property type="molecule type" value="Genomic_DNA"/>
</dbReference>
<feature type="chain" id="PRO_5047103708" evidence="5">
    <location>
        <begin position="32"/>
        <end position="518"/>
    </location>
</feature>
<reference evidence="7 8" key="1">
    <citation type="submission" date="2024-04" db="EMBL/GenBank/DDBJ databases">
        <title>A novel species isolated from cricket.</title>
        <authorList>
            <person name="Wang H.-C."/>
        </authorList>
    </citation>
    <scope>NUCLEOTIDE SEQUENCE [LARGE SCALE GENOMIC DNA]</scope>
    <source>
        <strain evidence="7 8">WL0021</strain>
    </source>
</reference>
<evidence type="ECO:0000256" key="4">
    <source>
        <dbReference type="ARBA" id="ARBA00022764"/>
    </source>
</evidence>
<dbReference type="InterPro" id="IPR014438">
    <property type="entry name" value="Glucan_biosyn_MdoG/MdoD"/>
</dbReference>
<dbReference type="InterPro" id="IPR013783">
    <property type="entry name" value="Ig-like_fold"/>
</dbReference>
<dbReference type="InterPro" id="IPR014756">
    <property type="entry name" value="Ig_E-set"/>
</dbReference>
<evidence type="ECO:0000259" key="6">
    <source>
        <dbReference type="Pfam" id="PF04349"/>
    </source>
</evidence>
<keyword evidence="4" id="KW-0574">Periplasm</keyword>